<evidence type="ECO:0008006" key="5">
    <source>
        <dbReference type="Google" id="ProtNLM"/>
    </source>
</evidence>
<sequence length="235" mass="23723">MRSTTFTKLTLAAIAAATLTACTSTIPGTATPASSTAGPGGSSTAATTPTPGSAAPAESDRPDTPIVLGDLDQRVDAASVGAPYDPCAIGWQAFPAEVRPTKADTKPVLRPPRNDDPFAVACRYDNGDTVEVTVDEHGNASGETGEDFLALIVWARPGQVSANPADHTGSSATTYSGKQGVLKPGRDSKGNALCTAIIQLADGVGGVSLTNGRFPDIDTCVIARTVADTIAGATP</sequence>
<feature type="chain" id="PRO_5046510502" description="DUF3558 domain-containing protein" evidence="2">
    <location>
        <begin position="24"/>
        <end position="235"/>
    </location>
</feature>
<gene>
    <name evidence="3" type="ORF">J2S66_002018</name>
</gene>
<comment type="caution">
    <text evidence="3">The sequence shown here is derived from an EMBL/GenBank/DDBJ whole genome shotgun (WGS) entry which is preliminary data.</text>
</comment>
<keyword evidence="4" id="KW-1185">Reference proteome</keyword>
<dbReference type="PROSITE" id="PS51257">
    <property type="entry name" value="PROKAR_LIPOPROTEIN"/>
    <property type="match status" value="1"/>
</dbReference>
<evidence type="ECO:0000256" key="2">
    <source>
        <dbReference type="SAM" id="SignalP"/>
    </source>
</evidence>
<dbReference type="EMBL" id="JAVDSG010000001">
    <property type="protein sequence ID" value="MDR6593634.1"/>
    <property type="molecule type" value="Genomic_DNA"/>
</dbReference>
<keyword evidence="2" id="KW-0732">Signal</keyword>
<evidence type="ECO:0000313" key="3">
    <source>
        <dbReference type="EMBL" id="MDR6593634.1"/>
    </source>
</evidence>
<feature type="region of interest" description="Disordered" evidence="1">
    <location>
        <begin position="162"/>
        <end position="182"/>
    </location>
</feature>
<protein>
    <recommendedName>
        <fullName evidence="5">DUF3558 domain-containing protein</fullName>
    </recommendedName>
</protein>
<dbReference type="Proteomes" id="UP001268819">
    <property type="component" value="Unassembled WGS sequence"/>
</dbReference>
<evidence type="ECO:0000256" key="1">
    <source>
        <dbReference type="SAM" id="MobiDB-lite"/>
    </source>
</evidence>
<accession>A0ABU1PU29</accession>
<reference evidence="3 4" key="1">
    <citation type="submission" date="2023-07" db="EMBL/GenBank/DDBJ databases">
        <title>Sequencing the genomes of 1000 actinobacteria strains.</title>
        <authorList>
            <person name="Klenk H.-P."/>
        </authorList>
    </citation>
    <scope>NUCLEOTIDE SEQUENCE [LARGE SCALE GENOMIC DNA]</scope>
    <source>
        <strain evidence="3 4">DSM 43749</strain>
    </source>
</reference>
<proteinExistence type="predicted"/>
<feature type="compositionally biased region" description="Polar residues" evidence="1">
    <location>
        <begin position="168"/>
        <end position="177"/>
    </location>
</feature>
<dbReference type="RefSeq" id="WP_310306510.1">
    <property type="nucleotide sequence ID" value="NZ_BAAAXB010000001.1"/>
</dbReference>
<name>A0ABU1PU29_9PSEU</name>
<feature type="signal peptide" evidence="2">
    <location>
        <begin position="1"/>
        <end position="23"/>
    </location>
</feature>
<feature type="compositionally biased region" description="Low complexity" evidence="1">
    <location>
        <begin position="30"/>
        <end position="57"/>
    </location>
</feature>
<evidence type="ECO:0000313" key="4">
    <source>
        <dbReference type="Proteomes" id="UP001268819"/>
    </source>
</evidence>
<organism evidence="3 4">
    <name type="scientific">Saccharothrix longispora</name>
    <dbReference type="NCBI Taxonomy" id="33920"/>
    <lineage>
        <taxon>Bacteria</taxon>
        <taxon>Bacillati</taxon>
        <taxon>Actinomycetota</taxon>
        <taxon>Actinomycetes</taxon>
        <taxon>Pseudonocardiales</taxon>
        <taxon>Pseudonocardiaceae</taxon>
        <taxon>Saccharothrix</taxon>
    </lineage>
</organism>
<feature type="region of interest" description="Disordered" evidence="1">
    <location>
        <begin position="30"/>
        <end position="64"/>
    </location>
</feature>